<keyword evidence="2" id="KW-0732">Signal</keyword>
<dbReference type="SMART" id="SM00854">
    <property type="entry name" value="PGA_cap"/>
    <property type="match status" value="1"/>
</dbReference>
<feature type="chain" id="PRO_5012987506" evidence="2">
    <location>
        <begin position="19"/>
        <end position="355"/>
    </location>
</feature>
<feature type="signal peptide" evidence="2">
    <location>
        <begin position="1"/>
        <end position="18"/>
    </location>
</feature>
<proteinExistence type="inferred from homology"/>
<dbReference type="InterPro" id="IPR019079">
    <property type="entry name" value="Capsule_synth_CapA"/>
</dbReference>
<dbReference type="AlphaFoldDB" id="A0A250FC71"/>
<evidence type="ECO:0000256" key="1">
    <source>
        <dbReference type="ARBA" id="ARBA00005662"/>
    </source>
</evidence>
<evidence type="ECO:0000313" key="5">
    <source>
        <dbReference type="Proteomes" id="UP000217276"/>
    </source>
</evidence>
<keyword evidence="5" id="KW-1185">Reference proteome</keyword>
<dbReference type="Proteomes" id="UP000217276">
    <property type="component" value="Chromosome"/>
</dbReference>
<name>A0A250FC71_9FLAO</name>
<gene>
    <name evidence="4" type="ORF">CGC53_10290</name>
</gene>
<dbReference type="InterPro" id="IPR052169">
    <property type="entry name" value="CW_Biosynth-Accessory"/>
</dbReference>
<dbReference type="KEGG" id="clk:CGC53_10290"/>
<dbReference type="Pfam" id="PF09587">
    <property type="entry name" value="PGA_cap"/>
    <property type="match status" value="1"/>
</dbReference>
<dbReference type="PANTHER" id="PTHR33393">
    <property type="entry name" value="POLYGLUTAMINE SYNTHESIS ACCESSORY PROTEIN RV0574C-RELATED"/>
    <property type="match status" value="1"/>
</dbReference>
<sequence>MKKILLLLATIFAGTVYAQTDTQTDTTSVVTKDTLTIVAVGDVMIGSAFPAGNLPPDDAKNSFKHVKPYLKGDIVFGNLEGAILDEGNSEKCKNSEAGTCYAFRMPDRYGDILKEAGFNLMSTANNHANDFGEKGRRNTAKVLDNVGIYHAGPVENKSVVFEKDGVKYGFCAFSPNSNMLSVNNIAQATNLVKELRAQADIVIVSFHGGAEGSKHTRVPRTNEFFYGENRGDVHKFAHSVIDAGADIVLGHGPHVTRAVEVYKGKFITYSMGNFNTYGQFNLQGVNGIAPLYQIKIDKNGNFIYADVISTKQTKGIGLELDAEGRVFKEIKRLTGLDFPEAQLQFEEGKIRQLVN</sequence>
<evidence type="ECO:0000259" key="3">
    <source>
        <dbReference type="SMART" id="SM00854"/>
    </source>
</evidence>
<protein>
    <submittedName>
        <fullName evidence="4">Capsule biosynthesis protein CapA</fullName>
    </submittedName>
</protein>
<comment type="similarity">
    <text evidence="1">Belongs to the CapA family.</text>
</comment>
<dbReference type="PANTHER" id="PTHR33393:SF11">
    <property type="entry name" value="POLYGLUTAMINE SYNTHESIS ACCESSORY PROTEIN RV0574C-RELATED"/>
    <property type="match status" value="1"/>
</dbReference>
<dbReference type="EMBL" id="CP022384">
    <property type="protein sequence ID" value="ATA82701.1"/>
    <property type="molecule type" value="Genomic_DNA"/>
</dbReference>
<feature type="domain" description="Capsule synthesis protein CapA" evidence="3">
    <location>
        <begin position="36"/>
        <end position="278"/>
    </location>
</feature>
<dbReference type="CDD" id="cd07381">
    <property type="entry name" value="MPP_CapA"/>
    <property type="match status" value="1"/>
</dbReference>
<organism evidence="4 5">
    <name type="scientific">Capnocytophaga leadbetteri</name>
    <dbReference type="NCBI Taxonomy" id="327575"/>
    <lineage>
        <taxon>Bacteria</taxon>
        <taxon>Pseudomonadati</taxon>
        <taxon>Bacteroidota</taxon>
        <taxon>Flavobacteriia</taxon>
        <taxon>Flavobacteriales</taxon>
        <taxon>Flavobacteriaceae</taxon>
        <taxon>Capnocytophaga</taxon>
    </lineage>
</organism>
<dbReference type="InterPro" id="IPR029052">
    <property type="entry name" value="Metallo-depent_PP-like"/>
</dbReference>
<evidence type="ECO:0000256" key="2">
    <source>
        <dbReference type="SAM" id="SignalP"/>
    </source>
</evidence>
<evidence type="ECO:0000313" key="4">
    <source>
        <dbReference type="EMBL" id="ATA82701.1"/>
    </source>
</evidence>
<reference evidence="5" key="1">
    <citation type="submission" date="2017-06" db="EMBL/GenBank/DDBJ databases">
        <title>Capnocytophaga spp. assemblies.</title>
        <authorList>
            <person name="Gulvik C.A."/>
        </authorList>
    </citation>
    <scope>NUCLEOTIDE SEQUENCE [LARGE SCALE GENOMIC DNA]</scope>
    <source>
        <strain evidence="5">H6253</strain>
    </source>
</reference>
<dbReference type="Gene3D" id="3.60.21.10">
    <property type="match status" value="1"/>
</dbReference>
<dbReference type="RefSeq" id="WP_095914684.1">
    <property type="nucleotide sequence ID" value="NZ_CAUUPF010000019.1"/>
</dbReference>
<accession>A0A250FC71</accession>
<dbReference type="SUPFAM" id="SSF56300">
    <property type="entry name" value="Metallo-dependent phosphatases"/>
    <property type="match status" value="1"/>
</dbReference>